<comment type="caution">
    <text evidence="1">The sequence shown here is derived from an EMBL/GenBank/DDBJ whole genome shotgun (WGS) entry which is preliminary data.</text>
</comment>
<dbReference type="Proteomes" id="UP001144978">
    <property type="component" value="Unassembled WGS sequence"/>
</dbReference>
<organism evidence="1 2">
    <name type="scientific">Trametes sanguinea</name>
    <dbReference type="NCBI Taxonomy" id="158606"/>
    <lineage>
        <taxon>Eukaryota</taxon>
        <taxon>Fungi</taxon>
        <taxon>Dikarya</taxon>
        <taxon>Basidiomycota</taxon>
        <taxon>Agaricomycotina</taxon>
        <taxon>Agaricomycetes</taxon>
        <taxon>Polyporales</taxon>
        <taxon>Polyporaceae</taxon>
        <taxon>Trametes</taxon>
    </lineage>
</organism>
<keyword evidence="2" id="KW-1185">Reference proteome</keyword>
<evidence type="ECO:0000313" key="1">
    <source>
        <dbReference type="EMBL" id="KAJ2960069.1"/>
    </source>
</evidence>
<protein>
    <submittedName>
        <fullName evidence="1">Uncharacterized protein</fullName>
    </submittedName>
</protein>
<sequence>MSKIIESSEGLPHPPPLTPDQRKLISATVPILAEHGVTITKLFYKQMLEANPDLRNVFSHSKQQVRSPPSEATRPRLLRARCTPMPPTSRTSPPSSLS</sequence>
<name>A0ACC1MC75_9APHY</name>
<proteinExistence type="predicted"/>
<dbReference type="EMBL" id="JANSHE010007468">
    <property type="protein sequence ID" value="KAJ2960069.1"/>
    <property type="molecule type" value="Genomic_DNA"/>
</dbReference>
<accession>A0ACC1MC75</accession>
<gene>
    <name evidence="1" type="ORF">NUW54_g14445</name>
</gene>
<reference evidence="1" key="1">
    <citation type="submission" date="2022-08" db="EMBL/GenBank/DDBJ databases">
        <title>Genome Sequence of Pycnoporus sanguineus.</title>
        <authorList>
            <person name="Buettner E."/>
        </authorList>
    </citation>
    <scope>NUCLEOTIDE SEQUENCE</scope>
    <source>
        <strain evidence="1">CG-C14</strain>
    </source>
</reference>
<evidence type="ECO:0000313" key="2">
    <source>
        <dbReference type="Proteomes" id="UP001144978"/>
    </source>
</evidence>